<name>A0A0F9E1I6_9ZZZZ</name>
<feature type="non-terminal residue" evidence="1">
    <location>
        <position position="256"/>
    </location>
</feature>
<dbReference type="SUPFAM" id="SSF53335">
    <property type="entry name" value="S-adenosyl-L-methionine-dependent methyltransferases"/>
    <property type="match status" value="1"/>
</dbReference>
<gene>
    <name evidence="1" type="ORF">LCGC14_2480110</name>
</gene>
<dbReference type="Gene3D" id="3.40.50.150">
    <property type="entry name" value="Vaccinia Virus protein VP39"/>
    <property type="match status" value="1"/>
</dbReference>
<dbReference type="AlphaFoldDB" id="A0A0F9E1I6"/>
<dbReference type="EMBL" id="LAZR01039045">
    <property type="protein sequence ID" value="KKL17978.1"/>
    <property type="molecule type" value="Genomic_DNA"/>
</dbReference>
<evidence type="ECO:0008006" key="2">
    <source>
        <dbReference type="Google" id="ProtNLM"/>
    </source>
</evidence>
<protein>
    <recommendedName>
        <fullName evidence="2">Methyltransferase domain-containing protein</fullName>
    </recommendedName>
</protein>
<evidence type="ECO:0000313" key="1">
    <source>
        <dbReference type="EMBL" id="KKL17978.1"/>
    </source>
</evidence>
<dbReference type="InterPro" id="IPR029063">
    <property type="entry name" value="SAM-dependent_MTases_sf"/>
</dbReference>
<sequence>MQPPKKYSFIRYLSSKKSVDDRALNRHVLQKLRAVVPVASVDNPLHVLEVGCGIGTMIERMIDWDILTYANYVAIDVDPGNIIESLHRLSYWAEKRDFEFSKNSGQSTLIKMAAGNVSITFHPIDLYDFFEKNKDKQNWNLLIAHAFMDLVHMPATIPCFCKRLKPGGLLYLTLNFDGATILLPVLHDHLDEKIITLYHRSMDERIINGKQAGGSRTGRKLFAQLQSAGAKILAAGSSDWIVYPTEGHYLQDEAYF</sequence>
<dbReference type="CDD" id="cd02440">
    <property type="entry name" value="AdoMet_MTases"/>
    <property type="match status" value="1"/>
</dbReference>
<comment type="caution">
    <text evidence="1">The sequence shown here is derived from an EMBL/GenBank/DDBJ whole genome shotgun (WGS) entry which is preliminary data.</text>
</comment>
<organism evidence="1">
    <name type="scientific">marine sediment metagenome</name>
    <dbReference type="NCBI Taxonomy" id="412755"/>
    <lineage>
        <taxon>unclassified sequences</taxon>
        <taxon>metagenomes</taxon>
        <taxon>ecological metagenomes</taxon>
    </lineage>
</organism>
<accession>A0A0F9E1I6</accession>
<reference evidence="1" key="1">
    <citation type="journal article" date="2015" name="Nature">
        <title>Complex archaea that bridge the gap between prokaryotes and eukaryotes.</title>
        <authorList>
            <person name="Spang A."/>
            <person name="Saw J.H."/>
            <person name="Jorgensen S.L."/>
            <person name="Zaremba-Niedzwiedzka K."/>
            <person name="Martijn J."/>
            <person name="Lind A.E."/>
            <person name="van Eijk R."/>
            <person name="Schleper C."/>
            <person name="Guy L."/>
            <person name="Ettema T.J."/>
        </authorList>
    </citation>
    <scope>NUCLEOTIDE SEQUENCE</scope>
</reference>
<proteinExistence type="predicted"/>